<comment type="caution">
    <text evidence="8">The sequence shown here is derived from an EMBL/GenBank/DDBJ whole genome shotgun (WGS) entry which is preliminary data.</text>
</comment>
<keyword evidence="5" id="KW-0175">Coiled coil</keyword>
<dbReference type="PANTHER" id="PTHR45959">
    <property type="entry name" value="BHLH TRANSCRIPTION FACTOR"/>
    <property type="match status" value="1"/>
</dbReference>
<evidence type="ECO:0000256" key="3">
    <source>
        <dbReference type="ARBA" id="ARBA00023163"/>
    </source>
</evidence>
<dbReference type="InterPro" id="IPR054502">
    <property type="entry name" value="bHLH-TF_ACT-like_plant"/>
</dbReference>
<dbReference type="InterPro" id="IPR052610">
    <property type="entry name" value="bHLH_transcription_regulator"/>
</dbReference>
<dbReference type="GO" id="GO:0046983">
    <property type="term" value="F:protein dimerization activity"/>
    <property type="evidence" value="ECO:0007669"/>
    <property type="project" value="InterPro"/>
</dbReference>
<dbReference type="SMART" id="SM00353">
    <property type="entry name" value="HLH"/>
    <property type="match status" value="1"/>
</dbReference>
<dbReference type="EMBL" id="JAYWIO010000005">
    <property type="protein sequence ID" value="KAK7261979.1"/>
    <property type="molecule type" value="Genomic_DNA"/>
</dbReference>
<keyword evidence="9" id="KW-1185">Reference proteome</keyword>
<evidence type="ECO:0000256" key="2">
    <source>
        <dbReference type="ARBA" id="ARBA00023015"/>
    </source>
</evidence>
<evidence type="ECO:0000256" key="1">
    <source>
        <dbReference type="ARBA" id="ARBA00004123"/>
    </source>
</evidence>
<dbReference type="InterPro" id="IPR011598">
    <property type="entry name" value="bHLH_dom"/>
</dbReference>
<dbReference type="Pfam" id="PF00010">
    <property type="entry name" value="HLH"/>
    <property type="match status" value="1"/>
</dbReference>
<feature type="compositionally biased region" description="Polar residues" evidence="6">
    <location>
        <begin position="143"/>
        <end position="155"/>
    </location>
</feature>
<keyword evidence="2" id="KW-0805">Transcription regulation</keyword>
<feature type="compositionally biased region" description="Low complexity" evidence="6">
    <location>
        <begin position="124"/>
        <end position="136"/>
    </location>
</feature>
<evidence type="ECO:0000256" key="6">
    <source>
        <dbReference type="SAM" id="MobiDB-lite"/>
    </source>
</evidence>
<reference evidence="8 9" key="1">
    <citation type="submission" date="2024-01" db="EMBL/GenBank/DDBJ databases">
        <title>The genomes of 5 underutilized Papilionoideae crops provide insights into root nodulation and disease resistanc.</title>
        <authorList>
            <person name="Yuan L."/>
        </authorList>
    </citation>
    <scope>NUCLEOTIDE SEQUENCE [LARGE SCALE GENOMIC DNA]</scope>
    <source>
        <strain evidence="8">ZHUSHIDOU_FW_LH</strain>
        <tissue evidence="8">Leaf</tissue>
    </source>
</reference>
<dbReference type="Gene3D" id="4.10.280.10">
    <property type="entry name" value="Helix-loop-helix DNA-binding domain"/>
    <property type="match status" value="1"/>
</dbReference>
<dbReference type="GO" id="GO:0005634">
    <property type="term" value="C:nucleus"/>
    <property type="evidence" value="ECO:0007669"/>
    <property type="project" value="UniProtKB-SubCell"/>
</dbReference>
<evidence type="ECO:0000256" key="4">
    <source>
        <dbReference type="ARBA" id="ARBA00023242"/>
    </source>
</evidence>
<feature type="coiled-coil region" evidence="5">
    <location>
        <begin position="201"/>
        <end position="228"/>
    </location>
</feature>
<dbReference type="Proteomes" id="UP001372338">
    <property type="component" value="Unassembled WGS sequence"/>
</dbReference>
<dbReference type="Pfam" id="PF22754">
    <property type="entry name" value="bHLH-TF_ACT-like_plant"/>
    <property type="match status" value="1"/>
</dbReference>
<keyword evidence="3" id="KW-0804">Transcription</keyword>
<keyword evidence="4" id="KW-0539">Nucleus</keyword>
<evidence type="ECO:0000313" key="9">
    <source>
        <dbReference type="Proteomes" id="UP001372338"/>
    </source>
</evidence>
<evidence type="ECO:0000256" key="5">
    <source>
        <dbReference type="SAM" id="Coils"/>
    </source>
</evidence>
<evidence type="ECO:0000313" key="8">
    <source>
        <dbReference type="EMBL" id="KAK7261979.1"/>
    </source>
</evidence>
<dbReference type="AlphaFoldDB" id="A0AAN9ERT8"/>
<dbReference type="SUPFAM" id="SSF47459">
    <property type="entry name" value="HLH, helix-loop-helix DNA-binding domain"/>
    <property type="match status" value="1"/>
</dbReference>
<dbReference type="PROSITE" id="PS50888">
    <property type="entry name" value="BHLH"/>
    <property type="match status" value="1"/>
</dbReference>
<feature type="region of interest" description="Disordered" evidence="6">
    <location>
        <begin position="117"/>
        <end position="164"/>
    </location>
</feature>
<comment type="subcellular location">
    <subcellularLocation>
        <location evidence="1">Nucleus</location>
    </subcellularLocation>
</comment>
<dbReference type="GO" id="GO:0080090">
    <property type="term" value="P:regulation of primary metabolic process"/>
    <property type="evidence" value="ECO:0007669"/>
    <property type="project" value="UniProtKB-ARBA"/>
</dbReference>
<name>A0AAN9ERT8_CROPI</name>
<dbReference type="InterPro" id="IPR036638">
    <property type="entry name" value="HLH_DNA-bd_sf"/>
</dbReference>
<feature type="domain" description="BHLH" evidence="7">
    <location>
        <begin position="162"/>
        <end position="211"/>
    </location>
</feature>
<organism evidence="8 9">
    <name type="scientific">Crotalaria pallida</name>
    <name type="common">Smooth rattlebox</name>
    <name type="synonym">Crotalaria striata</name>
    <dbReference type="NCBI Taxonomy" id="3830"/>
    <lineage>
        <taxon>Eukaryota</taxon>
        <taxon>Viridiplantae</taxon>
        <taxon>Streptophyta</taxon>
        <taxon>Embryophyta</taxon>
        <taxon>Tracheophyta</taxon>
        <taxon>Spermatophyta</taxon>
        <taxon>Magnoliopsida</taxon>
        <taxon>eudicotyledons</taxon>
        <taxon>Gunneridae</taxon>
        <taxon>Pentapetalae</taxon>
        <taxon>rosids</taxon>
        <taxon>fabids</taxon>
        <taxon>Fabales</taxon>
        <taxon>Fabaceae</taxon>
        <taxon>Papilionoideae</taxon>
        <taxon>50 kb inversion clade</taxon>
        <taxon>genistoids sensu lato</taxon>
        <taxon>core genistoids</taxon>
        <taxon>Crotalarieae</taxon>
        <taxon>Crotalaria</taxon>
    </lineage>
</organism>
<sequence>MDHHHHFNECLGNKNYFDDEEFLRNIMNHPFETTIPDATTTSGTILGQNNMMMMKNNYSSIITQQQYGAQNPTITTTTPTTYILSFDKATTTTTIGDDHHPNNYYCSATGWKDVSVPKLGSSHNNNNNNDNNNNNNAAIESLPLSSSRGSCQQGTKKSRSASETIDHIMSERNRRQELTKKFIALSATIPGLKKMDKAHVLLEAINYVKQLQERVKELEEDVQKKGVKSVITITRSNLCIQDDTDLCEMNIDENYGHDEALPDVEARVLGREVLIKIHCERQKGILVKILSQLEHLHLSISSSNVLPFGNTLDITIIAQMDDKCSLIVKDLVKNLRVVTMLKSCDNVQQ</sequence>
<proteinExistence type="predicted"/>
<evidence type="ECO:0000259" key="7">
    <source>
        <dbReference type="PROSITE" id="PS50888"/>
    </source>
</evidence>
<accession>A0AAN9ERT8</accession>
<dbReference type="PANTHER" id="PTHR45959:SF27">
    <property type="entry name" value="HELIX LOOP HELIX DNA-BINDING DOMAIN PROTEIN"/>
    <property type="match status" value="1"/>
</dbReference>
<protein>
    <recommendedName>
        <fullName evidence="7">BHLH domain-containing protein</fullName>
    </recommendedName>
</protein>
<gene>
    <name evidence="8" type="ORF">RIF29_28306</name>
</gene>